<evidence type="ECO:0000256" key="9">
    <source>
        <dbReference type="SAM" id="Phobius"/>
    </source>
</evidence>
<feature type="domain" description="CBS" evidence="10">
    <location>
        <begin position="214"/>
        <end position="272"/>
    </location>
</feature>
<dbReference type="SUPFAM" id="SSF161093">
    <property type="entry name" value="MgtE membrane domain-like"/>
    <property type="match status" value="1"/>
</dbReference>
<keyword evidence="7 9" id="KW-0472">Membrane</keyword>
<evidence type="ECO:0000256" key="2">
    <source>
        <dbReference type="ARBA" id="ARBA00009749"/>
    </source>
</evidence>
<comment type="subcellular location">
    <subcellularLocation>
        <location evidence="1">Membrane</location>
        <topology evidence="1">Multi-pass membrane protein</topology>
    </subcellularLocation>
</comment>
<evidence type="ECO:0000256" key="3">
    <source>
        <dbReference type="ARBA" id="ARBA00022448"/>
    </source>
</evidence>
<keyword evidence="3" id="KW-0813">Transport</keyword>
<sequence length="518" mass="57654">MPRNKLSYEGLYERQLESLTQKVFSLYDSKNDAGIKSQIRNQPLNLLVEAIEKIDDIDLAVRFIVASYRIKMGELFLSFTESNKIKILSKLNSAVLSQLLNDLNSDDVYEILNIVPSTLQKKILLNSSRSLKLEIKELKSFDFGHVGSIMNNTFVTFVEGMNIGEAINFLHINKDAFDIGEEIFVTNTDDEIVGFVRTKNLLFHRESESISEVIEKSYFSVGVSEGIEEVIDLFKKYSPSTVAVIDENSKLVGIVNSSDVIPEIIDNNMEDVYHFYGIRDTYKTYLNSDVMEIVKSRIFCLIITLLAATVTTYAIDKFETLGVSWTAGISSAILVPIIPIITDMCGNTGSQTTATIIQAVASGEVKDRDIWKVIRKELKVALVIGLVLALFNFCRLIIYYTMVPIDSSKFHLQDTSTSTSTSSITAKDKLFLVGMVGAFSSSISLFLVVLCSKFFGVLIPFMAIRFNYDPASISAPVLTTILDTVSSVIFFGIGVMFLNWTISPIFGMNVSNGKLTGK</sequence>
<evidence type="ECO:0000256" key="8">
    <source>
        <dbReference type="PROSITE-ProRule" id="PRU00703"/>
    </source>
</evidence>
<feature type="transmembrane region" description="Helical" evidence="9">
    <location>
        <begin position="321"/>
        <end position="341"/>
    </location>
</feature>
<evidence type="ECO:0000256" key="6">
    <source>
        <dbReference type="ARBA" id="ARBA00022989"/>
    </source>
</evidence>
<feature type="transmembrane region" description="Helical" evidence="9">
    <location>
        <begin position="298"/>
        <end position="315"/>
    </location>
</feature>
<dbReference type="PROSITE" id="PS51371">
    <property type="entry name" value="CBS"/>
    <property type="match status" value="1"/>
</dbReference>
<dbReference type="Gene3D" id="1.10.357.20">
    <property type="entry name" value="SLC41 divalent cation transporters, integral membrane domain"/>
    <property type="match status" value="1"/>
</dbReference>
<dbReference type="InterPro" id="IPR006667">
    <property type="entry name" value="SLC41_membr_dom"/>
</dbReference>
<feature type="transmembrane region" description="Helical" evidence="9">
    <location>
        <begin position="475"/>
        <end position="498"/>
    </location>
</feature>
<organism evidence="11 12">
    <name type="scientific">Mycoplasma haemofelis (strain Langford 1)</name>
    <name type="common">Haemobartonella felis</name>
    <dbReference type="NCBI Taxonomy" id="941640"/>
    <lineage>
        <taxon>Bacteria</taxon>
        <taxon>Bacillati</taxon>
        <taxon>Mycoplasmatota</taxon>
        <taxon>Mollicutes</taxon>
        <taxon>Mycoplasmataceae</taxon>
        <taxon>Mycoplasma</taxon>
    </lineage>
</organism>
<evidence type="ECO:0000259" key="10">
    <source>
        <dbReference type="PROSITE" id="PS51371"/>
    </source>
</evidence>
<dbReference type="Pfam" id="PF01769">
    <property type="entry name" value="MgtE"/>
    <property type="match status" value="1"/>
</dbReference>
<dbReference type="Gene3D" id="3.10.580.10">
    <property type="entry name" value="CBS-domain"/>
    <property type="match status" value="1"/>
</dbReference>
<dbReference type="KEGG" id="mha:HF1_10980"/>
<gene>
    <name evidence="11" type="primary">mgtE</name>
    <name evidence="11" type="ORF">HF1_10980</name>
</gene>
<dbReference type="InterPro" id="IPR036739">
    <property type="entry name" value="SLC41_membr_dom_sf"/>
</dbReference>
<keyword evidence="4 9" id="KW-0812">Transmembrane</keyword>
<dbReference type="InterPro" id="IPR000644">
    <property type="entry name" value="CBS_dom"/>
</dbReference>
<feature type="transmembrane region" description="Helical" evidence="9">
    <location>
        <begin position="380"/>
        <end position="402"/>
    </location>
</feature>
<evidence type="ECO:0000256" key="5">
    <source>
        <dbReference type="ARBA" id="ARBA00022842"/>
    </source>
</evidence>
<evidence type="ECO:0000313" key="11">
    <source>
        <dbReference type="EMBL" id="CBY93106.1"/>
    </source>
</evidence>
<proteinExistence type="inferred from homology"/>
<evidence type="ECO:0000256" key="4">
    <source>
        <dbReference type="ARBA" id="ARBA00022692"/>
    </source>
</evidence>
<evidence type="ECO:0000256" key="1">
    <source>
        <dbReference type="ARBA" id="ARBA00004141"/>
    </source>
</evidence>
<dbReference type="Proteomes" id="UP000008637">
    <property type="component" value="Chromosome"/>
</dbReference>
<keyword evidence="6 9" id="KW-1133">Transmembrane helix</keyword>
<keyword evidence="5" id="KW-0460">Magnesium</keyword>
<dbReference type="EMBL" id="FR773153">
    <property type="protein sequence ID" value="CBY93106.1"/>
    <property type="molecule type" value="Genomic_DNA"/>
</dbReference>
<name>E8ZIY5_MYCHL</name>
<dbReference type="Pfam" id="PF03448">
    <property type="entry name" value="MgtE_N"/>
    <property type="match status" value="1"/>
</dbReference>
<reference evidence="11 12" key="1">
    <citation type="journal article" date="2011" name="J. Bacteriol.">
        <title>Complete genome sequence of Mycoplasma haemofelis, a hemotropic mycoplasma.</title>
        <authorList>
            <person name="Barker E.N."/>
            <person name="Helps C.R."/>
            <person name="Peters I.R."/>
            <person name="Darby A.C."/>
            <person name="Radford A.D."/>
            <person name="Tasker S."/>
        </authorList>
    </citation>
    <scope>NUCLEOTIDE SEQUENCE [LARGE SCALE GENOMIC DNA]</scope>
    <source>
        <strain evidence="11 12">Langford 1</strain>
    </source>
</reference>
<dbReference type="InterPro" id="IPR006668">
    <property type="entry name" value="Mg_transptr_MgtE_intracell_dom"/>
</dbReference>
<dbReference type="OrthoDB" id="9790355at2"/>
<dbReference type="GO" id="GO:0016020">
    <property type="term" value="C:membrane"/>
    <property type="evidence" value="ECO:0007669"/>
    <property type="project" value="UniProtKB-SubCell"/>
</dbReference>
<feature type="transmembrane region" description="Helical" evidence="9">
    <location>
        <begin position="430"/>
        <end position="463"/>
    </location>
</feature>
<dbReference type="SUPFAM" id="SSF54631">
    <property type="entry name" value="CBS-domain pair"/>
    <property type="match status" value="1"/>
</dbReference>
<keyword evidence="12" id="KW-1185">Reference proteome</keyword>
<protein>
    <submittedName>
        <fullName evidence="11">Magnesium transporter</fullName>
    </submittedName>
</protein>
<evidence type="ECO:0000313" key="12">
    <source>
        <dbReference type="Proteomes" id="UP000008637"/>
    </source>
</evidence>
<dbReference type="AlphaFoldDB" id="E8ZIY5"/>
<dbReference type="PANTHER" id="PTHR43773">
    <property type="entry name" value="MAGNESIUM TRANSPORTER MGTE"/>
    <property type="match status" value="1"/>
</dbReference>
<comment type="similarity">
    <text evidence="2">Belongs to the SLC41A transporter family.</text>
</comment>
<dbReference type="Pfam" id="PF00571">
    <property type="entry name" value="CBS"/>
    <property type="match status" value="1"/>
</dbReference>
<dbReference type="GO" id="GO:0015095">
    <property type="term" value="F:magnesium ion transmembrane transporter activity"/>
    <property type="evidence" value="ECO:0007669"/>
    <property type="project" value="InterPro"/>
</dbReference>
<dbReference type="InterPro" id="IPR006669">
    <property type="entry name" value="MgtE_transporter"/>
</dbReference>
<evidence type="ECO:0000256" key="7">
    <source>
        <dbReference type="ARBA" id="ARBA00023136"/>
    </source>
</evidence>
<dbReference type="SUPFAM" id="SSF158791">
    <property type="entry name" value="MgtE N-terminal domain-like"/>
    <property type="match status" value="1"/>
</dbReference>
<accession>E8ZIY5</accession>
<dbReference type="InterPro" id="IPR046342">
    <property type="entry name" value="CBS_dom_sf"/>
</dbReference>
<dbReference type="PANTHER" id="PTHR43773:SF1">
    <property type="entry name" value="MAGNESIUM TRANSPORTER MGTE"/>
    <property type="match status" value="1"/>
</dbReference>
<dbReference type="HOGENOM" id="CLU_037408_2_2_14"/>
<keyword evidence="8" id="KW-0129">CBS domain</keyword>